<dbReference type="EMBL" id="JASNQZ010000012">
    <property type="protein sequence ID" value="KAL0949350.1"/>
    <property type="molecule type" value="Genomic_DNA"/>
</dbReference>
<feature type="region of interest" description="Disordered" evidence="5">
    <location>
        <begin position="343"/>
        <end position="366"/>
    </location>
</feature>
<evidence type="ECO:0000256" key="1">
    <source>
        <dbReference type="ARBA" id="ARBA00013201"/>
    </source>
</evidence>
<evidence type="ECO:0000256" key="4">
    <source>
        <dbReference type="ARBA" id="ARBA00023098"/>
    </source>
</evidence>
<dbReference type="InterPro" id="IPR029058">
    <property type="entry name" value="AB_hydrolase_fold"/>
</dbReference>
<dbReference type="PANTHER" id="PTHR10272">
    <property type="entry name" value="PLATELET-ACTIVATING FACTOR ACETYLHYDROLASE"/>
    <property type="match status" value="1"/>
</dbReference>
<protein>
    <recommendedName>
        <fullName evidence="1">1-alkyl-2-acetylglycerophosphocholine esterase</fullName>
        <ecNumber evidence="1">3.1.1.47</ecNumber>
    </recommendedName>
</protein>
<proteinExistence type="predicted"/>
<dbReference type="SUPFAM" id="SSF53474">
    <property type="entry name" value="alpha/beta-Hydrolases"/>
    <property type="match status" value="1"/>
</dbReference>
<name>A0ABR3J1L2_9AGAR</name>
<evidence type="ECO:0000256" key="2">
    <source>
        <dbReference type="ARBA" id="ARBA00022801"/>
    </source>
</evidence>
<comment type="caution">
    <text evidence="6">The sequence shown here is derived from an EMBL/GenBank/DDBJ whole genome shotgun (WGS) entry which is preliminary data.</text>
</comment>
<keyword evidence="7" id="KW-1185">Reference proteome</keyword>
<keyword evidence="4" id="KW-0443">Lipid metabolism</keyword>
<dbReference type="Pfam" id="PF03403">
    <property type="entry name" value="PAF-AH_p_II"/>
    <property type="match status" value="1"/>
</dbReference>
<keyword evidence="3" id="KW-0442">Lipid degradation</keyword>
<evidence type="ECO:0000256" key="5">
    <source>
        <dbReference type="SAM" id="MobiDB-lite"/>
    </source>
</evidence>
<dbReference type="Proteomes" id="UP001556367">
    <property type="component" value="Unassembled WGS sequence"/>
</dbReference>
<gene>
    <name evidence="6" type="ORF">HGRIS_009420</name>
</gene>
<dbReference type="PANTHER" id="PTHR10272:SF0">
    <property type="entry name" value="PLATELET-ACTIVATING FACTOR ACETYLHYDROLASE"/>
    <property type="match status" value="1"/>
</dbReference>
<organism evidence="6 7">
    <name type="scientific">Hohenbuehelia grisea</name>
    <dbReference type="NCBI Taxonomy" id="104357"/>
    <lineage>
        <taxon>Eukaryota</taxon>
        <taxon>Fungi</taxon>
        <taxon>Dikarya</taxon>
        <taxon>Basidiomycota</taxon>
        <taxon>Agaricomycotina</taxon>
        <taxon>Agaricomycetes</taxon>
        <taxon>Agaricomycetidae</taxon>
        <taxon>Agaricales</taxon>
        <taxon>Pleurotineae</taxon>
        <taxon>Pleurotaceae</taxon>
        <taxon>Hohenbuehelia</taxon>
    </lineage>
</organism>
<dbReference type="EC" id="3.1.1.47" evidence="1"/>
<evidence type="ECO:0000256" key="3">
    <source>
        <dbReference type="ARBA" id="ARBA00022963"/>
    </source>
</evidence>
<evidence type="ECO:0000313" key="6">
    <source>
        <dbReference type="EMBL" id="KAL0949350.1"/>
    </source>
</evidence>
<keyword evidence="2" id="KW-0378">Hydrolase</keyword>
<reference evidence="7" key="1">
    <citation type="submission" date="2024-06" db="EMBL/GenBank/DDBJ databases">
        <title>Multi-omics analyses provide insights into the biosynthesis of the anticancer antibiotic pleurotin in Hohenbuehelia grisea.</title>
        <authorList>
            <person name="Weaver J.A."/>
            <person name="Alberti F."/>
        </authorList>
    </citation>
    <scope>NUCLEOTIDE SEQUENCE [LARGE SCALE GENOMIC DNA]</scope>
    <source>
        <strain evidence="7">T-177</strain>
    </source>
</reference>
<evidence type="ECO:0000313" key="7">
    <source>
        <dbReference type="Proteomes" id="UP001556367"/>
    </source>
</evidence>
<accession>A0ABR3J1L2</accession>
<sequence length="490" mass="54198">MFSLDNPTSGPHPVGATTFVVPVRPARVVGTAKIGQQPALQLEEVAFTAYYPAHVEDAAKPKKGLNWLLRPVNQSLRGFVQFGRVSAWLIWPLVYFFGAFIKIPVHINAPLLQPRRDSQDPSEWPLVIFSHGLGGSRTAYSQLCTNIAASGRVVLAIEHRDGTGHAVMSRTWDTSGNPIMKPILYIRENDIIWEPDTAQHDSEDTPLPLRAQQLAFRHHEIYIAYTAFQELVTKGHGKHSLETVDNTPIDWASWSADAGSKSPPIRCDRDVTLSGHSFGGCTVFSLLSTKPPLKDYDRLPVTKALIFDPWLEPLPIPGPSPFSSLAHEVESVASASSTVSLKENPMSAASADNEAPSTKNPVAEQGRPNTANLELLVINSEKFTIWKDHFARLQGVVQEWAPQGQRLLTVVRSQHPSFSDFLVLPVIRTKSARTLMGTIVALSVAFLDNRLREELRVRKTREMEVRVVGKKPDGKPKRELLGEVGDVIVH</sequence>
<dbReference type="Gene3D" id="3.40.50.1820">
    <property type="entry name" value="alpha/beta hydrolase"/>
    <property type="match status" value="1"/>
</dbReference>